<evidence type="ECO:0000313" key="2">
    <source>
        <dbReference type="Proteomes" id="UP000243924"/>
    </source>
</evidence>
<gene>
    <name evidence="1" type="ORF">SAMN05216210_2086</name>
</gene>
<evidence type="ECO:0000313" key="1">
    <source>
        <dbReference type="EMBL" id="SDU15364.1"/>
    </source>
</evidence>
<name>A0A1H2G731_9GAMM</name>
<dbReference type="SUPFAM" id="SSF48452">
    <property type="entry name" value="TPR-like"/>
    <property type="match status" value="1"/>
</dbReference>
<dbReference type="EMBL" id="LT629787">
    <property type="protein sequence ID" value="SDU15364.1"/>
    <property type="molecule type" value="Genomic_DNA"/>
</dbReference>
<dbReference type="Gene3D" id="1.25.40.10">
    <property type="entry name" value="Tetratricopeptide repeat domain"/>
    <property type="match status" value="1"/>
</dbReference>
<dbReference type="InterPro" id="IPR011990">
    <property type="entry name" value="TPR-like_helical_dom_sf"/>
</dbReference>
<accession>A0A1H2G731</accession>
<organism evidence="1 2">
    <name type="scientific">Halopseudomonas salegens</name>
    <dbReference type="NCBI Taxonomy" id="1434072"/>
    <lineage>
        <taxon>Bacteria</taxon>
        <taxon>Pseudomonadati</taxon>
        <taxon>Pseudomonadota</taxon>
        <taxon>Gammaproteobacteria</taxon>
        <taxon>Pseudomonadales</taxon>
        <taxon>Pseudomonadaceae</taxon>
        <taxon>Halopseudomonas</taxon>
    </lineage>
</organism>
<proteinExistence type="predicted"/>
<dbReference type="Proteomes" id="UP000243924">
    <property type="component" value="Chromosome I"/>
</dbReference>
<keyword evidence="2" id="KW-1185">Reference proteome</keyword>
<dbReference type="AlphaFoldDB" id="A0A1H2G731"/>
<protein>
    <submittedName>
        <fullName evidence="1">Tetratricopeptide repeat-containing protein</fullName>
    </submittedName>
</protein>
<dbReference type="STRING" id="1434072.SAMN05216210_2086"/>
<reference evidence="2" key="1">
    <citation type="submission" date="2016-10" db="EMBL/GenBank/DDBJ databases">
        <authorList>
            <person name="Varghese N."/>
            <person name="Submissions S."/>
        </authorList>
    </citation>
    <scope>NUCLEOTIDE SEQUENCE [LARGE SCALE GENOMIC DNA]</scope>
    <source>
        <strain evidence="2">CECT 8338</strain>
    </source>
</reference>
<sequence>MFYNTGYTFIFYGTLMNLLARILLILLVFSCFSAASLAEETQHKGINPTNRIAYDEAVMLLDSWGGEPSVLYAAKVKLEGILRVAPDFAPAHRQLARYHILTGFIDGTRYEPSALAAAEGSLDEALRLDSESAETHVVAGNLYFLQNRLADAAAALAKAKEIGTDDPWLAIHTADVLIAQDQHAEAAVLYQSVVDSGTDNARAVSLAMDGLILYYHGLGQYQTVESIYLQQIANRPEAAWAYGNYGGFLLCTKDDAEAAIAHFRLALGLTQYDIARNGLAAALYRQSVMVEGNQRENADELIAEARSLREGTSAQVVTEFCGGGPAVVAMQNAETHSPQPE</sequence>